<name>A0A0J9VZS0_FUSO4</name>
<dbReference type="RefSeq" id="XP_018254328.1">
    <property type="nucleotide sequence ID" value="XM_018394770.1"/>
</dbReference>
<evidence type="ECO:0000313" key="1">
    <source>
        <dbReference type="EMBL" id="KNB16283.1"/>
    </source>
</evidence>
<reference evidence="1" key="1">
    <citation type="submission" date="2007-04" db="EMBL/GenBank/DDBJ databases">
        <authorList>
            <consortium name="The Broad Institute Genome Sequencing Platform"/>
            <person name="Birren B."/>
            <person name="Lander E."/>
            <person name="Galagan J."/>
            <person name="Nusbaum C."/>
            <person name="Devon K."/>
            <person name="Ma L.-J."/>
            <person name="Jaffe D."/>
            <person name="Butler J."/>
            <person name="Alvarez P."/>
            <person name="Gnerre S."/>
            <person name="Grabherr M."/>
            <person name="Kleber M."/>
            <person name="Mauceli E."/>
            <person name="Brockman W."/>
            <person name="MacCallum I.A."/>
            <person name="Young S."/>
            <person name="LaButti K."/>
            <person name="DeCaprio D."/>
            <person name="Crawford M."/>
            <person name="Koehrsen M."/>
            <person name="Engels R."/>
            <person name="Montgomery P."/>
            <person name="Pearson M."/>
            <person name="Howarth C."/>
            <person name="Larson L."/>
            <person name="White J."/>
            <person name="O'Leary S."/>
            <person name="Kodira C."/>
            <person name="Zeng Q."/>
            <person name="Yandava C."/>
            <person name="Alvarado L."/>
            <person name="Kistler C."/>
            <person name="Shim W.-B."/>
            <person name="Kang S."/>
            <person name="Woloshuk C."/>
        </authorList>
    </citation>
    <scope>NUCLEOTIDE SEQUENCE</scope>
    <source>
        <strain evidence="1">4287</strain>
    </source>
</reference>
<dbReference type="EMBL" id="DS231718">
    <property type="protein sequence ID" value="KNB16283.1"/>
    <property type="molecule type" value="Genomic_DNA"/>
</dbReference>
<organism evidence="1 2">
    <name type="scientific">Fusarium oxysporum f. sp. lycopersici (strain 4287 / CBS 123668 / FGSC 9935 / NRRL 34936)</name>
    <name type="common">Fusarium vascular wilt of tomato</name>
    <dbReference type="NCBI Taxonomy" id="426428"/>
    <lineage>
        <taxon>Eukaryota</taxon>
        <taxon>Fungi</taxon>
        <taxon>Dikarya</taxon>
        <taxon>Ascomycota</taxon>
        <taxon>Pezizomycotina</taxon>
        <taxon>Sordariomycetes</taxon>
        <taxon>Hypocreomycetidae</taxon>
        <taxon>Hypocreales</taxon>
        <taxon>Nectriaceae</taxon>
        <taxon>Fusarium</taxon>
        <taxon>Fusarium oxysporum species complex</taxon>
    </lineage>
</organism>
<protein>
    <submittedName>
        <fullName evidence="1">Uncharacterized protein</fullName>
    </submittedName>
</protein>
<reference evidence="1" key="2">
    <citation type="journal article" date="2010" name="Nature">
        <title>Comparative genomics reveals mobile pathogenicity chromosomes in Fusarium.</title>
        <authorList>
            <person name="Ma L.J."/>
            <person name="van der Does H.C."/>
            <person name="Borkovich K.A."/>
            <person name="Coleman J.J."/>
            <person name="Daboussi M.J."/>
            <person name="Di Pietro A."/>
            <person name="Dufresne M."/>
            <person name="Freitag M."/>
            <person name="Grabherr M."/>
            <person name="Henrissat B."/>
            <person name="Houterman P.M."/>
            <person name="Kang S."/>
            <person name="Shim W.B."/>
            <person name="Woloshuk C."/>
            <person name="Xie X."/>
            <person name="Xu J.R."/>
            <person name="Antoniw J."/>
            <person name="Baker S.E."/>
            <person name="Bluhm B.H."/>
            <person name="Breakspear A."/>
            <person name="Brown D.W."/>
            <person name="Butchko R.A."/>
            <person name="Chapman S."/>
            <person name="Coulson R."/>
            <person name="Coutinho P.M."/>
            <person name="Danchin E.G."/>
            <person name="Diener A."/>
            <person name="Gale L.R."/>
            <person name="Gardiner D.M."/>
            <person name="Goff S."/>
            <person name="Hammond-Kosack K.E."/>
            <person name="Hilburn K."/>
            <person name="Hua-Van A."/>
            <person name="Jonkers W."/>
            <person name="Kazan K."/>
            <person name="Kodira C.D."/>
            <person name="Koehrsen M."/>
            <person name="Kumar L."/>
            <person name="Lee Y.H."/>
            <person name="Li L."/>
            <person name="Manners J.M."/>
            <person name="Miranda-Saavedra D."/>
            <person name="Mukherjee M."/>
            <person name="Park G."/>
            <person name="Park J."/>
            <person name="Park S.Y."/>
            <person name="Proctor R.H."/>
            <person name="Regev A."/>
            <person name="Ruiz-Roldan M.C."/>
            <person name="Sain D."/>
            <person name="Sakthikumar S."/>
            <person name="Sykes S."/>
            <person name="Schwartz D.C."/>
            <person name="Turgeon B.G."/>
            <person name="Wapinski I."/>
            <person name="Yoder O."/>
            <person name="Young S."/>
            <person name="Zeng Q."/>
            <person name="Zhou S."/>
            <person name="Galagan J."/>
            <person name="Cuomo C.A."/>
            <person name="Kistler H.C."/>
            <person name="Rep M."/>
        </authorList>
    </citation>
    <scope>NUCLEOTIDE SEQUENCE [LARGE SCALE GENOMIC DNA]</scope>
    <source>
        <strain evidence="1">4287</strain>
    </source>
</reference>
<sequence>MDPNLELYRSILNLPLAERRERLRHLSQSERSRVWMIVDREQKIQMLEELIAGRDLVQVALNNPSEIISNMRLKYTLLGRSIYPYDENMMVTRIANDVARTSQTLIDYIAEFDQRIQPLPLDAWKLVYCDIYYIDKDNTIIQEIYKEYLREEELQTPAAQARDLVRYNQLKRARRNSKWMIPAIEHLKAEEQTQWTLKDAESVQELMKQGKHEEAIRPLLKRDAYKKTLERLWNQVSPAPPAWIRHILETRREWGFVYYLSREVNQKHGSDWEPLWSRIQLSWTNTYGGRDMADATWMSIHCQGEENRRQVLEPLLTEDWPTYRVTPELAEDDDLRKHFKQYKQDKEYLLSPGILRNTFIVIPIELIPELSEDGEFTANHNLDPYWVWAYDADWDSSDEETVVNGETYQGRVKVAKWSISSWFYAARWEEVNLRDMWLKAQQHPERLWICYIKELEEWDHEPYV</sequence>
<gene>
    <name evidence="1" type="ORF">FOXG_14709</name>
</gene>
<dbReference type="VEuPathDB" id="FungiDB:FOXG_14709"/>
<dbReference type="OrthoDB" id="4777915at2759"/>
<dbReference type="GeneID" id="28955851"/>
<evidence type="ECO:0000313" key="2">
    <source>
        <dbReference type="Proteomes" id="UP000009097"/>
    </source>
</evidence>
<dbReference type="KEGG" id="fox:FOXG_14709"/>
<dbReference type="AlphaFoldDB" id="A0A0J9VZS0"/>
<accession>A0A0J9VZS0</accession>
<dbReference type="Proteomes" id="UP000009097">
    <property type="component" value="Unassembled WGS sequence"/>
</dbReference>
<proteinExistence type="predicted"/>